<gene>
    <name evidence="2" type="ORF">ENR23_07005</name>
</gene>
<dbReference type="EMBL" id="DSQF01000012">
    <property type="protein sequence ID" value="HGZ43160.1"/>
    <property type="molecule type" value="Genomic_DNA"/>
</dbReference>
<name>A0A832MJS9_UNCEI</name>
<protein>
    <recommendedName>
        <fullName evidence="3">PEP-CTERM sorting domain-containing protein</fullName>
    </recommendedName>
</protein>
<keyword evidence="1" id="KW-0732">Signal</keyword>
<feature type="chain" id="PRO_5032841620" description="PEP-CTERM sorting domain-containing protein" evidence="1">
    <location>
        <begin position="23"/>
        <end position="298"/>
    </location>
</feature>
<evidence type="ECO:0000256" key="1">
    <source>
        <dbReference type="SAM" id="SignalP"/>
    </source>
</evidence>
<accession>A0A832MJS9</accession>
<comment type="caution">
    <text evidence="2">The sequence shown here is derived from an EMBL/GenBank/DDBJ whole genome shotgun (WGS) entry which is preliminary data.</text>
</comment>
<reference evidence="2" key="1">
    <citation type="journal article" date="2020" name="mSystems">
        <title>Genome- and Community-Level Interaction Insights into Carbon Utilization and Element Cycling Functions of Hydrothermarchaeota in Hydrothermal Sediment.</title>
        <authorList>
            <person name="Zhou Z."/>
            <person name="Liu Y."/>
            <person name="Xu W."/>
            <person name="Pan J."/>
            <person name="Luo Z.H."/>
            <person name="Li M."/>
        </authorList>
    </citation>
    <scope>NUCLEOTIDE SEQUENCE [LARGE SCALE GENOMIC DNA]</scope>
    <source>
        <strain evidence="2">SpSt-381</strain>
    </source>
</reference>
<dbReference type="AlphaFoldDB" id="A0A832MJS9"/>
<feature type="signal peptide" evidence="1">
    <location>
        <begin position="1"/>
        <end position="22"/>
    </location>
</feature>
<proteinExistence type="predicted"/>
<evidence type="ECO:0008006" key="3">
    <source>
        <dbReference type="Google" id="ProtNLM"/>
    </source>
</evidence>
<evidence type="ECO:0000313" key="2">
    <source>
        <dbReference type="EMBL" id="HGZ43160.1"/>
    </source>
</evidence>
<organism evidence="2">
    <name type="scientific">Eiseniibacteriota bacterium</name>
    <dbReference type="NCBI Taxonomy" id="2212470"/>
    <lineage>
        <taxon>Bacteria</taxon>
        <taxon>Candidatus Eiseniibacteriota</taxon>
    </lineage>
</organism>
<sequence length="298" mass="30181">MRLATTLLAGVLLAAAAAQAGAQTVDGTLDGSYGLPLSTQTTQTQFGNSSLGAIDYANGSELDVAHAVINGSTLYVFLGGNLESNFNKVEIFIDAIAGGQNKLRGDNPNVDFNGLNRMGDDGSGNGLTFDAGFEADYWFAVTGGGGPYQLYANYSELLTGGGGTGYYLGAANAGAGTLSGGTNPFGVEATINNSNTLGVDGGCDASSGAGVATGIELAIPLAAIGNPTGCIRISAFVNGSGHDFLANQVLGPLPPGTCNLGEPRIVNFEQIPGAQYFTVCAAVPAEKTSWGKLKTIYR</sequence>